<organism evidence="1 2">
    <name type="scientific">Paraburkholderia madseniana</name>
    <dbReference type="NCBI Taxonomy" id="2599607"/>
    <lineage>
        <taxon>Bacteria</taxon>
        <taxon>Pseudomonadati</taxon>
        <taxon>Pseudomonadota</taxon>
        <taxon>Betaproteobacteria</taxon>
        <taxon>Burkholderiales</taxon>
        <taxon>Burkholderiaceae</taxon>
        <taxon>Paraburkholderia</taxon>
    </lineage>
</organism>
<dbReference type="Proteomes" id="UP000463700">
    <property type="component" value="Unassembled WGS sequence"/>
</dbReference>
<evidence type="ECO:0000313" key="2">
    <source>
        <dbReference type="Proteomes" id="UP000463700"/>
    </source>
</evidence>
<gene>
    <name evidence="1" type="ORF">FSO04_33275</name>
</gene>
<dbReference type="OrthoDB" id="8481534at2"/>
<name>A0A6N6W6S1_9BURK</name>
<sequence length="93" mass="10716">MTTKRSQMSKERYEILKRLNEAEGNLAYMLAVFGDTLAEREGYKDLEGMDAIHFYVVHKFKWPPAQVRAMSAADLRFVLTEEMSGWTAPVDAR</sequence>
<accession>A0A6N6W6S1</accession>
<reference evidence="1 2" key="1">
    <citation type="journal article" date="2020" name="Int. J. Syst. Evol. Microbiol.">
        <title>Paraburkholderia madseniana sp. nov., a phenolic acid-degrading bacterium isolated from acidic forest soil.</title>
        <authorList>
            <person name="Wilhelm R.C."/>
            <person name="Murphy S.J.L."/>
            <person name="Feriancek N.M."/>
            <person name="Karasz D.C."/>
            <person name="DeRito C.M."/>
            <person name="Newman J.D."/>
            <person name="Buckley D.H."/>
        </authorList>
    </citation>
    <scope>NUCLEOTIDE SEQUENCE [LARGE SCALE GENOMIC DNA]</scope>
    <source>
        <strain evidence="1 2">RP11</strain>
    </source>
</reference>
<proteinExistence type="predicted"/>
<dbReference type="AlphaFoldDB" id="A0A6N6W6S1"/>
<evidence type="ECO:0000313" key="1">
    <source>
        <dbReference type="EMBL" id="KAE8755649.1"/>
    </source>
</evidence>
<comment type="caution">
    <text evidence="1">The sequence shown here is derived from an EMBL/GenBank/DDBJ whole genome shotgun (WGS) entry which is preliminary data.</text>
</comment>
<protein>
    <submittedName>
        <fullName evidence="1">Uncharacterized protein</fullName>
    </submittedName>
</protein>
<dbReference type="EMBL" id="VOSW01000083">
    <property type="protein sequence ID" value="KAE8755649.1"/>
    <property type="molecule type" value="Genomic_DNA"/>
</dbReference>